<dbReference type="EMBL" id="BAAANE010000004">
    <property type="protein sequence ID" value="GAA1637244.1"/>
    <property type="molecule type" value="Genomic_DNA"/>
</dbReference>
<organism evidence="1 2">
    <name type="scientific">Kribbella alba</name>
    <dbReference type="NCBI Taxonomy" id="190197"/>
    <lineage>
        <taxon>Bacteria</taxon>
        <taxon>Bacillati</taxon>
        <taxon>Actinomycetota</taxon>
        <taxon>Actinomycetes</taxon>
        <taxon>Propionibacteriales</taxon>
        <taxon>Kribbellaceae</taxon>
        <taxon>Kribbella</taxon>
    </lineage>
</organism>
<comment type="caution">
    <text evidence="1">The sequence shown here is derived from an EMBL/GenBank/DDBJ whole genome shotgun (WGS) entry which is preliminary data.</text>
</comment>
<name>A0ABP4R5G0_9ACTN</name>
<evidence type="ECO:0000313" key="1">
    <source>
        <dbReference type="EMBL" id="GAA1637244.1"/>
    </source>
</evidence>
<dbReference type="Proteomes" id="UP001501319">
    <property type="component" value="Unassembled WGS sequence"/>
</dbReference>
<evidence type="ECO:0000313" key="2">
    <source>
        <dbReference type="Proteomes" id="UP001501319"/>
    </source>
</evidence>
<accession>A0ABP4R5G0</accession>
<keyword evidence="2" id="KW-1185">Reference proteome</keyword>
<gene>
    <name evidence="1" type="ORF">GCM10009744_28070</name>
</gene>
<sequence length="97" mass="10362">MQNGPCRDEVFPARAVFYLSTDRQKLIRCSVAKSVLVTPAGFSDCTLGSSGVARGQVVEPGRFGLPVRAKALHLAITSSANLVCAGSRGARISRWNR</sequence>
<reference evidence="2" key="1">
    <citation type="journal article" date="2019" name="Int. J. Syst. Evol. Microbiol.">
        <title>The Global Catalogue of Microorganisms (GCM) 10K type strain sequencing project: providing services to taxonomists for standard genome sequencing and annotation.</title>
        <authorList>
            <consortium name="The Broad Institute Genomics Platform"/>
            <consortium name="The Broad Institute Genome Sequencing Center for Infectious Disease"/>
            <person name="Wu L."/>
            <person name="Ma J."/>
        </authorList>
    </citation>
    <scope>NUCLEOTIDE SEQUENCE [LARGE SCALE GENOMIC DNA]</scope>
    <source>
        <strain evidence="2">JCM 14306</strain>
    </source>
</reference>
<protein>
    <submittedName>
        <fullName evidence="1">Uncharacterized protein</fullName>
    </submittedName>
</protein>
<proteinExistence type="predicted"/>